<evidence type="ECO:0000313" key="3">
    <source>
        <dbReference type="Proteomes" id="UP001500166"/>
    </source>
</evidence>
<dbReference type="RefSeq" id="WP_344223629.1">
    <property type="nucleotide sequence ID" value="NZ_BAAAQA010000004.1"/>
</dbReference>
<dbReference type="Proteomes" id="UP001500166">
    <property type="component" value="Unassembled WGS sequence"/>
</dbReference>
<dbReference type="PANTHER" id="PTHR11786">
    <property type="entry name" value="N-HYDROXYARYLAMINE O-ACETYLTRANSFERASE"/>
    <property type="match status" value="1"/>
</dbReference>
<evidence type="ECO:0000313" key="2">
    <source>
        <dbReference type="EMBL" id="GAA2111498.1"/>
    </source>
</evidence>
<organism evidence="2 3">
    <name type="scientific">Kocuria atrinae</name>
    <dbReference type="NCBI Taxonomy" id="592377"/>
    <lineage>
        <taxon>Bacteria</taxon>
        <taxon>Bacillati</taxon>
        <taxon>Actinomycetota</taxon>
        <taxon>Actinomycetes</taxon>
        <taxon>Micrococcales</taxon>
        <taxon>Micrococcaceae</taxon>
        <taxon>Kocuria</taxon>
    </lineage>
</organism>
<dbReference type="EMBL" id="BAAAQA010000004">
    <property type="protein sequence ID" value="GAA2111498.1"/>
    <property type="molecule type" value="Genomic_DNA"/>
</dbReference>
<comment type="caution">
    <text evidence="2">The sequence shown here is derived from an EMBL/GenBank/DDBJ whole genome shotgun (WGS) entry which is preliminary data.</text>
</comment>
<evidence type="ECO:0000256" key="1">
    <source>
        <dbReference type="ARBA" id="ARBA00006547"/>
    </source>
</evidence>
<dbReference type="Gene3D" id="3.30.2140.10">
    <property type="entry name" value="Arylamine N-acetyltransferase"/>
    <property type="match status" value="1"/>
</dbReference>
<dbReference type="Pfam" id="PF00797">
    <property type="entry name" value="Acetyltransf_2"/>
    <property type="match status" value="1"/>
</dbReference>
<dbReference type="Gene3D" id="2.40.128.150">
    <property type="entry name" value="Cysteine proteinases"/>
    <property type="match status" value="1"/>
</dbReference>
<dbReference type="InterPro" id="IPR038765">
    <property type="entry name" value="Papain-like_cys_pep_sf"/>
</dbReference>
<dbReference type="SUPFAM" id="SSF54001">
    <property type="entry name" value="Cysteine proteinases"/>
    <property type="match status" value="1"/>
</dbReference>
<name>A0ABP5J5U9_9MICC</name>
<gene>
    <name evidence="2" type="ORF">GCM10009824_06850</name>
</gene>
<keyword evidence="3" id="KW-1185">Reference proteome</keyword>
<protein>
    <submittedName>
        <fullName evidence="2">Arylamine N-acetyltransferase</fullName>
    </submittedName>
</protein>
<proteinExistence type="inferred from homology"/>
<dbReference type="InterPro" id="IPR001447">
    <property type="entry name" value="Arylamine_N-AcTrfase"/>
</dbReference>
<accession>A0ABP5J5U9</accession>
<sequence>MSKSIATNSEWEISEFDVPGYLRALDVTPGPPSLVLLETLHRAHAFTFPFSNVEVLLGNHPGVKPEAVGAQLVERRRGGYCFEHSQLFAAALESLGFTVPRALGRVRALESPRTHMTVLVDVDGVRYLCDPGFGFSVTGPIPLAEGSVRHEGDREFSIARIQDEGWPLWAFQRDGEMEHVLDESTVHAGDVRMGHLKTSTDPESVFLNHLMVMKHTPEGHVTVTETGTTVRVPGAPTVQHSLEPEQVVEKVRALGVRITDQEAERLSGIVVQLRY</sequence>
<reference evidence="3" key="1">
    <citation type="journal article" date="2019" name="Int. J. Syst. Evol. Microbiol.">
        <title>The Global Catalogue of Microorganisms (GCM) 10K type strain sequencing project: providing services to taxonomists for standard genome sequencing and annotation.</title>
        <authorList>
            <consortium name="The Broad Institute Genomics Platform"/>
            <consortium name="The Broad Institute Genome Sequencing Center for Infectious Disease"/>
            <person name="Wu L."/>
            <person name="Ma J."/>
        </authorList>
    </citation>
    <scope>NUCLEOTIDE SEQUENCE [LARGE SCALE GENOMIC DNA]</scope>
    <source>
        <strain evidence="3">JCM 15914</strain>
    </source>
</reference>
<dbReference type="PANTHER" id="PTHR11786:SF0">
    <property type="entry name" value="ARYLAMINE N-ACETYLTRANSFERASE 4-RELATED"/>
    <property type="match status" value="1"/>
</dbReference>
<comment type="similarity">
    <text evidence="1">Belongs to the arylamine N-acetyltransferase family.</text>
</comment>